<sequence length="32" mass="3555">MKKLTWFIFIWVSSVALLGLLSFAIKVALGMA</sequence>
<feature type="transmembrane region" description="Helical" evidence="1">
    <location>
        <begin position="6"/>
        <end position="29"/>
    </location>
</feature>
<protein>
    <submittedName>
        <fullName evidence="2">DUF2474 domain-containing protein</fullName>
    </submittedName>
</protein>
<evidence type="ECO:0000313" key="2">
    <source>
        <dbReference type="EMBL" id="MYM60212.1"/>
    </source>
</evidence>
<keyword evidence="3" id="KW-1185">Reference proteome</keyword>
<keyword evidence="1" id="KW-0812">Transmembrane</keyword>
<gene>
    <name evidence="2" type="ORF">GTG28_13340</name>
</gene>
<evidence type="ECO:0000256" key="1">
    <source>
        <dbReference type="SAM" id="Phobius"/>
    </source>
</evidence>
<proteinExistence type="predicted"/>
<dbReference type="AlphaFoldDB" id="A0A6L8M3H7"/>
<reference evidence="2 3" key="1">
    <citation type="submission" date="2020-01" db="EMBL/GenBank/DDBJ databases">
        <title>Draft Genome Sequence of Vibrio sp. strain OCN044, Isolated from a Healthy Coral at Palmyra Atoll.</title>
        <authorList>
            <person name="Videau P."/>
            <person name="Loughran R."/>
            <person name="Esquivel A."/>
            <person name="Deadmond M."/>
            <person name="Paddock B.E."/>
            <person name="Saw J.H."/>
            <person name="Ushijima B."/>
        </authorList>
    </citation>
    <scope>NUCLEOTIDE SEQUENCE [LARGE SCALE GENOMIC DNA]</scope>
    <source>
        <strain evidence="2 3">OCN044</strain>
    </source>
</reference>
<organism evidence="2 3">
    <name type="scientific">Vibrio tetraodonis subsp. pristinus</name>
    <dbReference type="NCBI Taxonomy" id="2695891"/>
    <lineage>
        <taxon>Bacteria</taxon>
        <taxon>Pseudomonadati</taxon>
        <taxon>Pseudomonadota</taxon>
        <taxon>Gammaproteobacteria</taxon>
        <taxon>Vibrionales</taxon>
        <taxon>Vibrionaceae</taxon>
        <taxon>Vibrio</taxon>
    </lineage>
</organism>
<comment type="caution">
    <text evidence="2">The sequence shown here is derived from an EMBL/GenBank/DDBJ whole genome shotgun (WGS) entry which is preliminary data.</text>
</comment>
<dbReference type="Proteomes" id="UP000478571">
    <property type="component" value="Unassembled WGS sequence"/>
</dbReference>
<keyword evidence="1" id="KW-0472">Membrane</keyword>
<keyword evidence="1" id="KW-1133">Transmembrane helix</keyword>
<name>A0A6L8M3H7_9VIBR</name>
<evidence type="ECO:0000313" key="3">
    <source>
        <dbReference type="Proteomes" id="UP000478571"/>
    </source>
</evidence>
<accession>A0A6L8M3H7</accession>
<dbReference type="EMBL" id="WWEU01000004">
    <property type="protein sequence ID" value="MYM60212.1"/>
    <property type="molecule type" value="Genomic_DNA"/>
</dbReference>